<proteinExistence type="predicted"/>
<dbReference type="InterPro" id="IPR001680">
    <property type="entry name" value="WD40_rpt"/>
</dbReference>
<feature type="repeat" description="WD" evidence="1">
    <location>
        <begin position="99"/>
        <end position="140"/>
    </location>
</feature>
<accession>A0AA40G7K4</accession>
<dbReference type="Pfam" id="PF00400">
    <property type="entry name" value="WD40"/>
    <property type="match status" value="1"/>
</dbReference>
<dbReference type="Gene3D" id="2.130.10.10">
    <property type="entry name" value="YVTN repeat-like/Quinoprotein amine dehydrogenase"/>
    <property type="match status" value="1"/>
</dbReference>
<dbReference type="GO" id="GO:0005769">
    <property type="term" value="C:early endosome"/>
    <property type="evidence" value="ECO:0007669"/>
    <property type="project" value="TreeGrafter"/>
</dbReference>
<reference evidence="2" key="1">
    <citation type="submission" date="2021-10" db="EMBL/GenBank/DDBJ databases">
        <title>Melipona bicolor Genome sequencing and assembly.</title>
        <authorList>
            <person name="Araujo N.S."/>
            <person name="Arias M.C."/>
        </authorList>
    </citation>
    <scope>NUCLEOTIDE SEQUENCE</scope>
    <source>
        <strain evidence="2">USP_2M_L1-L4_2017</strain>
        <tissue evidence="2">Whole body</tissue>
    </source>
</reference>
<dbReference type="PANTHER" id="PTHR46189">
    <property type="entry name" value="LD41958P"/>
    <property type="match status" value="1"/>
</dbReference>
<dbReference type="InterPro" id="IPR042234">
    <property type="entry name" value="WDFY1/WDFY2"/>
</dbReference>
<dbReference type="PROSITE" id="PS50294">
    <property type="entry name" value="WD_REPEATS_REGION"/>
    <property type="match status" value="1"/>
</dbReference>
<dbReference type="PROSITE" id="PS50082">
    <property type="entry name" value="WD_REPEATS_2"/>
    <property type="match status" value="1"/>
</dbReference>
<comment type="caution">
    <text evidence="2">The sequence shown here is derived from an EMBL/GenBank/DDBJ whole genome shotgun (WGS) entry which is preliminary data.</text>
</comment>
<evidence type="ECO:0000313" key="2">
    <source>
        <dbReference type="EMBL" id="KAK1132430.1"/>
    </source>
</evidence>
<name>A0AA40G7K4_9HYME</name>
<keyword evidence="1" id="KW-0853">WD repeat</keyword>
<dbReference type="SMART" id="SM00320">
    <property type="entry name" value="WD40"/>
    <property type="match status" value="1"/>
</dbReference>
<dbReference type="InterPro" id="IPR036322">
    <property type="entry name" value="WD40_repeat_dom_sf"/>
</dbReference>
<evidence type="ECO:0000313" key="3">
    <source>
        <dbReference type="Proteomes" id="UP001177670"/>
    </source>
</evidence>
<organism evidence="2 3">
    <name type="scientific">Melipona bicolor</name>
    <dbReference type="NCBI Taxonomy" id="60889"/>
    <lineage>
        <taxon>Eukaryota</taxon>
        <taxon>Metazoa</taxon>
        <taxon>Ecdysozoa</taxon>
        <taxon>Arthropoda</taxon>
        <taxon>Hexapoda</taxon>
        <taxon>Insecta</taxon>
        <taxon>Pterygota</taxon>
        <taxon>Neoptera</taxon>
        <taxon>Endopterygota</taxon>
        <taxon>Hymenoptera</taxon>
        <taxon>Apocrita</taxon>
        <taxon>Aculeata</taxon>
        <taxon>Apoidea</taxon>
        <taxon>Anthophila</taxon>
        <taxon>Apidae</taxon>
        <taxon>Melipona</taxon>
    </lineage>
</organism>
<dbReference type="PANTHER" id="PTHR46189:SF1">
    <property type="entry name" value="LD41958P"/>
    <property type="match status" value="1"/>
</dbReference>
<gene>
    <name evidence="2" type="ORF">K0M31_013816</name>
</gene>
<dbReference type="InterPro" id="IPR015943">
    <property type="entry name" value="WD40/YVTN_repeat-like_dom_sf"/>
</dbReference>
<dbReference type="Proteomes" id="UP001177670">
    <property type="component" value="Unassembled WGS sequence"/>
</dbReference>
<protein>
    <submittedName>
        <fullName evidence="2">Uncharacterized protein</fullName>
    </submittedName>
</protein>
<dbReference type="AlphaFoldDB" id="A0AA40G7K4"/>
<evidence type="ECO:0000256" key="1">
    <source>
        <dbReference type="PROSITE-ProRule" id="PRU00221"/>
    </source>
</evidence>
<dbReference type="EMBL" id="JAHYIQ010000004">
    <property type="protein sequence ID" value="KAK1132430.1"/>
    <property type="molecule type" value="Genomic_DNA"/>
</dbReference>
<dbReference type="SUPFAM" id="SSF50978">
    <property type="entry name" value="WD40 repeat-like"/>
    <property type="match status" value="1"/>
</dbReference>
<keyword evidence="3" id="KW-1185">Reference proteome</keyword>
<sequence>MTGLLELWLMKRDSGQYWPSVCQYMAAGATSMHYCVQTRQLFVGLENGTINEFILEQDYNQMTAMREYPAHQARVTGVIFAPKFNVELDTNGVTLITTLKAHTGSIHTLAWDSEKQLLFSGSFDQSIIVWILEVGKVQRMNFKDIITK</sequence>